<dbReference type="PANTHER" id="PTHR34047:SF8">
    <property type="entry name" value="PROTEIN YKFC"/>
    <property type="match status" value="1"/>
</dbReference>
<dbReference type="PROSITE" id="PS50878">
    <property type="entry name" value="RT_POL"/>
    <property type="match status" value="1"/>
</dbReference>
<name>A0A2G6Q4S4_9BACI</name>
<feature type="domain" description="Reverse transcriptase" evidence="1">
    <location>
        <begin position="81"/>
        <end position="337"/>
    </location>
</feature>
<keyword evidence="2" id="KW-0808">Transferase</keyword>
<evidence type="ECO:0000259" key="1">
    <source>
        <dbReference type="PROSITE" id="PS50878"/>
    </source>
</evidence>
<protein>
    <submittedName>
        <fullName evidence="2">Group II intron reverse transcriptase/maturase</fullName>
    </submittedName>
</protein>
<dbReference type="SMART" id="SM00507">
    <property type="entry name" value="HNHc"/>
    <property type="match status" value="1"/>
</dbReference>
<dbReference type="GO" id="GO:0003964">
    <property type="term" value="F:RNA-directed DNA polymerase activity"/>
    <property type="evidence" value="ECO:0007669"/>
    <property type="project" value="UniProtKB-KW"/>
</dbReference>
<dbReference type="NCBIfam" id="TIGR04416">
    <property type="entry name" value="group_II_RT_mat"/>
    <property type="match status" value="1"/>
</dbReference>
<organism evidence="2 3">
    <name type="scientific">Bacillus fungorum</name>
    <dbReference type="NCBI Taxonomy" id="2039284"/>
    <lineage>
        <taxon>Bacteria</taxon>
        <taxon>Bacillati</taxon>
        <taxon>Bacillota</taxon>
        <taxon>Bacilli</taxon>
        <taxon>Bacillales</taxon>
        <taxon>Bacillaceae</taxon>
        <taxon>Bacillus</taxon>
    </lineage>
</organism>
<dbReference type="CDD" id="cd00085">
    <property type="entry name" value="HNHc"/>
    <property type="match status" value="1"/>
</dbReference>
<comment type="caution">
    <text evidence="2">The sequence shown here is derived from an EMBL/GenBank/DDBJ whole genome shotgun (WGS) entry which is preliminary data.</text>
</comment>
<dbReference type="InterPro" id="IPR030931">
    <property type="entry name" value="Group_II_RT_mat"/>
</dbReference>
<dbReference type="PANTHER" id="PTHR34047">
    <property type="entry name" value="NUCLEAR INTRON MATURASE 1, MITOCHONDRIAL-RELATED"/>
    <property type="match status" value="1"/>
</dbReference>
<dbReference type="InterPro" id="IPR003615">
    <property type="entry name" value="HNH_nuc"/>
</dbReference>
<dbReference type="RefSeq" id="WP_099686785.1">
    <property type="nucleotide sequence ID" value="NZ_NWUW01000083.1"/>
</dbReference>
<keyword evidence="2" id="KW-0548">Nucleotidyltransferase</keyword>
<keyword evidence="3" id="KW-1185">Reference proteome</keyword>
<dbReference type="InterPro" id="IPR000477">
    <property type="entry name" value="RT_dom"/>
</dbReference>
<evidence type="ECO:0000313" key="3">
    <source>
        <dbReference type="Proteomes" id="UP000228484"/>
    </source>
</evidence>
<dbReference type="SUPFAM" id="SSF56672">
    <property type="entry name" value="DNA/RNA polymerases"/>
    <property type="match status" value="1"/>
</dbReference>
<gene>
    <name evidence="2" type="primary">ltrA</name>
    <name evidence="2" type="ORF">CO726_30390</name>
</gene>
<sequence length="600" mass="69751">MSAIANRYKQYYEFNEIQNDLFQRSREGTKNFKNLLEIIISDENILLAYRQVKSNMGAKTPGTDDQTILELAKTGQEKFIHYMRELVMNYTPSSVRRVWIPKNYSSGKRPLGIPCIRDRIVQQMFLNVLEPICEGKFYNHSYGFRPTRTTRHAVARVQTLVNINKYHYTVDIDIKGFFENVNHSILLKQIWNIGVRDKRVIAVIGKMLKAPIKGEGIPTKGVPQGGILSPLLSNIVLNDLDQWVSDQWETFQTKTQYARNYNKYFCLRSAGTKLKEGFLVRYADDFRIMTNSYDSAVKWFHAVVGFLNNRLKLEISPNKSKIINLRKKSSSFLGYKFKAAIKGNKRVFFSHINDNKQKQIIAKLKNRIHHIQKHPTAGNANLYNSVVLGVQNNFQYATHIVQDMSDIEYRVLRTLKNRLKGIAWYGKPTNLPEKGAYLKFYKNTRKTYRIAGIYLFPIGQVKTKNNLNYSQAINPYTDEKVFDWDKALAELMKSRLPNRSIEYMDNRLSKYSAQKGRCNITGIPLKSADVHCHHKIPTSLGGTDEFRNLVIVHKDIHKAIHATREETILKYVNRFNLHTKQIEKLNQLRKLCKLERITIR</sequence>
<dbReference type="CDD" id="cd01651">
    <property type="entry name" value="RT_G2_intron"/>
    <property type="match status" value="1"/>
</dbReference>
<dbReference type="Proteomes" id="UP000228484">
    <property type="component" value="Unassembled WGS sequence"/>
</dbReference>
<evidence type="ECO:0000313" key="2">
    <source>
        <dbReference type="EMBL" id="PIE91755.1"/>
    </source>
</evidence>
<accession>A0A2G6Q4S4</accession>
<keyword evidence="2" id="KW-0695">RNA-directed DNA polymerase</keyword>
<dbReference type="AlphaFoldDB" id="A0A2G6Q4S4"/>
<reference evidence="2 3" key="1">
    <citation type="submission" date="2017-09" db="EMBL/GenBank/DDBJ databases">
        <title>Biocontrol bacteria screening and application from spent mushroom substrate.</title>
        <authorList>
            <person name="Sun X."/>
        </authorList>
    </citation>
    <scope>NUCLEOTIDE SEQUENCE [LARGE SCALE GENOMIC DNA]</scope>
    <source>
        <strain evidence="2 3">100374</strain>
    </source>
</reference>
<dbReference type="InterPro" id="IPR051083">
    <property type="entry name" value="GrpII_Intron_Splice-Mob/Def"/>
</dbReference>
<dbReference type="Gene3D" id="1.10.30.50">
    <property type="match status" value="1"/>
</dbReference>
<proteinExistence type="predicted"/>
<dbReference type="InterPro" id="IPR043502">
    <property type="entry name" value="DNA/RNA_pol_sf"/>
</dbReference>
<dbReference type="Pfam" id="PF00078">
    <property type="entry name" value="RVT_1"/>
    <property type="match status" value="1"/>
</dbReference>
<dbReference type="EMBL" id="NWUW01000083">
    <property type="protein sequence ID" value="PIE91755.1"/>
    <property type="molecule type" value="Genomic_DNA"/>
</dbReference>